<feature type="signal peptide" evidence="1">
    <location>
        <begin position="1"/>
        <end position="21"/>
    </location>
</feature>
<evidence type="ECO:0000256" key="1">
    <source>
        <dbReference type="SAM" id="SignalP"/>
    </source>
</evidence>
<evidence type="ECO:0008006" key="3">
    <source>
        <dbReference type="Google" id="ProtNLM"/>
    </source>
</evidence>
<protein>
    <recommendedName>
        <fullName evidence="3">DUF3142 domain-containing protein</fullName>
    </recommendedName>
</protein>
<keyword evidence="1" id="KW-0732">Signal</keyword>
<name>A0A679IK23_VARPD</name>
<organism evidence="2">
    <name type="scientific">Variovorax paradoxus</name>
    <dbReference type="NCBI Taxonomy" id="34073"/>
    <lineage>
        <taxon>Bacteria</taxon>
        <taxon>Pseudomonadati</taxon>
        <taxon>Pseudomonadota</taxon>
        <taxon>Betaproteobacteria</taxon>
        <taxon>Burkholderiales</taxon>
        <taxon>Comamonadaceae</taxon>
        <taxon>Variovorax</taxon>
    </lineage>
</organism>
<proteinExistence type="predicted"/>
<sequence length="246" mass="27169">MRRRTLPVPALLALFAHTGMAAQPDTQTLLWMWDRPQLFSSLPEGTGIAYLHATVRLSGAQSRTTWRQWPLRIAPGVTVLPLVHVALDNLAPSPLDDAQQQAIAAALAHAAAHSRSGWVQLDFEARRSQREAYVALLQRLQPMRERGLRLSATALASWCMDDAWLPAGLLDEIVPMYFRMGADAAPIRRRLQATGAAPVPACRDAAGLLLGEPSPALAGVKRRYVFHTGAWKKEDFEKIDTRDANR</sequence>
<reference evidence="2" key="1">
    <citation type="submission" date="2019-12" db="EMBL/GenBank/DDBJ databases">
        <authorList>
            <person name="Cremers G."/>
        </authorList>
    </citation>
    <scope>NUCLEOTIDE SEQUENCE</scope>
    <source>
        <strain evidence="2">Vvax</strain>
    </source>
</reference>
<dbReference type="AlphaFoldDB" id="A0A679IK23"/>
<dbReference type="RefSeq" id="WP_339087959.1">
    <property type="nucleotide sequence ID" value="NZ_LR743507.1"/>
</dbReference>
<feature type="chain" id="PRO_5025463603" description="DUF3142 domain-containing protein" evidence="1">
    <location>
        <begin position="22"/>
        <end position="246"/>
    </location>
</feature>
<gene>
    <name evidence="2" type="ORF">VVAX_00170</name>
</gene>
<accession>A0A679IK23</accession>
<evidence type="ECO:0000313" key="2">
    <source>
        <dbReference type="EMBL" id="CAA2099305.1"/>
    </source>
</evidence>
<dbReference type="EMBL" id="LR743507">
    <property type="protein sequence ID" value="CAA2099305.1"/>
    <property type="molecule type" value="Genomic_DNA"/>
</dbReference>